<dbReference type="CDD" id="cd02525">
    <property type="entry name" value="Succinoglycan_BP_ExoA"/>
    <property type="match status" value="1"/>
</dbReference>
<keyword evidence="3" id="KW-0808">Transferase</keyword>
<evidence type="ECO:0000259" key="5">
    <source>
        <dbReference type="Pfam" id="PF00535"/>
    </source>
</evidence>
<keyword evidence="4" id="KW-1133">Transmembrane helix</keyword>
<feature type="transmembrane region" description="Helical" evidence="4">
    <location>
        <begin position="265"/>
        <end position="286"/>
    </location>
</feature>
<dbReference type="RefSeq" id="WP_012579844.1">
    <property type="nucleotide sequence ID" value="NC_011653.1"/>
</dbReference>
<keyword evidence="7" id="KW-1185">Reference proteome</keyword>
<feature type="domain" description="Glycosyltransferase 2-like" evidence="5">
    <location>
        <begin position="5"/>
        <end position="169"/>
    </location>
</feature>
<accession>B7IGW0</accession>
<dbReference type="eggNOG" id="COG1215">
    <property type="taxonomic scope" value="Bacteria"/>
</dbReference>
<dbReference type="GO" id="GO:0016757">
    <property type="term" value="F:glycosyltransferase activity"/>
    <property type="evidence" value="ECO:0007669"/>
    <property type="project" value="UniProtKB-KW"/>
</dbReference>
<dbReference type="EMBL" id="CP001185">
    <property type="protein sequence ID" value="ACJ75324.1"/>
    <property type="molecule type" value="Genomic_DNA"/>
</dbReference>
<keyword evidence="2" id="KW-0328">Glycosyltransferase</keyword>
<dbReference type="InterPro" id="IPR001173">
    <property type="entry name" value="Glyco_trans_2-like"/>
</dbReference>
<keyword evidence="4" id="KW-0812">Transmembrane</keyword>
<sequence>MKKVTIVIPTRNEEKYIEKCINSILENDYPEKEIIVVDGMSSDRTREILKEYKDIKIIDNPEKITPIALNIGIENATGDYIMIAGAHSTYSKNYISECIKRLDEGKCEIAGGKVITKPGNDTKKAIAISRVLSHPFGIGGARYRINPQKEMYVDTVAYGIYKREVFEKVGTFNPNLVRNQDIEMNLRIKNAGMRILLVPNAESYYYARDNFKSLFKNNFQNGLWVILSTKYAKRAFSLRHLVPLFFVLFLLSILFVYKISFLKSVYFSILALYLFLNIFFSLKIALKEKSLKVFFYSFISFLILHISYGLGSFVGIFKRLFSKG</sequence>
<dbReference type="SUPFAM" id="SSF53448">
    <property type="entry name" value="Nucleotide-diphospho-sugar transferases"/>
    <property type="match status" value="1"/>
</dbReference>
<dbReference type="OrthoDB" id="9766971at2"/>
<organism evidence="6 7">
    <name type="scientific">Thermosipho africanus (strain TCF52B)</name>
    <dbReference type="NCBI Taxonomy" id="484019"/>
    <lineage>
        <taxon>Bacteria</taxon>
        <taxon>Thermotogati</taxon>
        <taxon>Thermotogota</taxon>
        <taxon>Thermotogae</taxon>
        <taxon>Thermotogales</taxon>
        <taxon>Fervidobacteriaceae</taxon>
        <taxon>Thermosipho</taxon>
    </lineage>
</organism>
<proteinExistence type="inferred from homology"/>
<dbReference type="HOGENOM" id="CLU_025996_19_0_0"/>
<feature type="transmembrane region" description="Helical" evidence="4">
    <location>
        <begin position="293"/>
        <end position="317"/>
    </location>
</feature>
<dbReference type="STRING" id="484019.THA_864"/>
<evidence type="ECO:0000256" key="3">
    <source>
        <dbReference type="ARBA" id="ARBA00022679"/>
    </source>
</evidence>
<evidence type="ECO:0000313" key="6">
    <source>
        <dbReference type="EMBL" id="ACJ75324.1"/>
    </source>
</evidence>
<dbReference type="KEGG" id="taf:THA_864"/>
<dbReference type="AlphaFoldDB" id="B7IGW0"/>
<gene>
    <name evidence="6" type="ordered locus">THA_864</name>
</gene>
<reference evidence="6 7" key="1">
    <citation type="journal article" date="2009" name="J. Bacteriol.">
        <title>The genome of Thermosipho africanus TCF52B: lateral genetic connections to the Firmicutes and Archaea.</title>
        <authorList>
            <person name="Nesboe C.L."/>
            <person name="Bapteste E."/>
            <person name="Curtis B."/>
            <person name="Dahle H."/>
            <person name="Lopez P."/>
            <person name="Macleod D."/>
            <person name="Dlutek M."/>
            <person name="Bowman S."/>
            <person name="Zhaxybayeva O."/>
            <person name="Birkeland N.-K."/>
            <person name="Doolittle W.F."/>
        </authorList>
    </citation>
    <scope>NUCLEOTIDE SEQUENCE [LARGE SCALE GENOMIC DNA]</scope>
    <source>
        <strain evidence="6 7">TCF52B</strain>
    </source>
</reference>
<comment type="similarity">
    <text evidence="1">Belongs to the glycosyltransferase 2 family.</text>
</comment>
<protein>
    <submittedName>
        <fullName evidence="6">Succinoglycan biosynthesis protein ExoA</fullName>
    </submittedName>
</protein>
<dbReference type="PANTHER" id="PTHR43630">
    <property type="entry name" value="POLY-BETA-1,6-N-ACETYL-D-GLUCOSAMINE SYNTHASE"/>
    <property type="match status" value="1"/>
</dbReference>
<dbReference type="Gene3D" id="3.90.550.10">
    <property type="entry name" value="Spore Coat Polysaccharide Biosynthesis Protein SpsA, Chain A"/>
    <property type="match status" value="1"/>
</dbReference>
<dbReference type="InterPro" id="IPR029044">
    <property type="entry name" value="Nucleotide-diphossugar_trans"/>
</dbReference>
<dbReference type="Proteomes" id="UP000002453">
    <property type="component" value="Chromosome"/>
</dbReference>
<dbReference type="CAZy" id="GT2">
    <property type="family name" value="Glycosyltransferase Family 2"/>
</dbReference>
<keyword evidence="4" id="KW-0472">Membrane</keyword>
<feature type="transmembrane region" description="Helical" evidence="4">
    <location>
        <begin position="241"/>
        <end position="259"/>
    </location>
</feature>
<evidence type="ECO:0000256" key="4">
    <source>
        <dbReference type="SAM" id="Phobius"/>
    </source>
</evidence>
<evidence type="ECO:0000256" key="1">
    <source>
        <dbReference type="ARBA" id="ARBA00006739"/>
    </source>
</evidence>
<dbReference type="PANTHER" id="PTHR43630:SF1">
    <property type="entry name" value="POLY-BETA-1,6-N-ACETYL-D-GLUCOSAMINE SYNTHASE"/>
    <property type="match status" value="1"/>
</dbReference>
<dbReference type="Pfam" id="PF00535">
    <property type="entry name" value="Glycos_transf_2"/>
    <property type="match status" value="1"/>
</dbReference>
<name>B7IGW0_THEAB</name>
<evidence type="ECO:0000313" key="7">
    <source>
        <dbReference type="Proteomes" id="UP000002453"/>
    </source>
</evidence>
<evidence type="ECO:0000256" key="2">
    <source>
        <dbReference type="ARBA" id="ARBA00022676"/>
    </source>
</evidence>